<dbReference type="EC" id="3.1.13.1" evidence="2"/>
<dbReference type="SMART" id="SM00955">
    <property type="entry name" value="RNB"/>
    <property type="match status" value="1"/>
</dbReference>
<dbReference type="InterPro" id="IPR050180">
    <property type="entry name" value="RNR_Ribonuclease"/>
</dbReference>
<dbReference type="GO" id="GO:0005829">
    <property type="term" value="C:cytosol"/>
    <property type="evidence" value="ECO:0007669"/>
    <property type="project" value="TreeGrafter"/>
</dbReference>
<evidence type="ECO:0000256" key="5">
    <source>
        <dbReference type="ARBA" id="ARBA00022801"/>
    </source>
</evidence>
<comment type="caution">
    <text evidence="9">The sequence shown here is derived from an EMBL/GenBank/DDBJ whole genome shotgun (WGS) entry which is preliminary data.</text>
</comment>
<dbReference type="GO" id="GO:0006402">
    <property type="term" value="P:mRNA catabolic process"/>
    <property type="evidence" value="ECO:0007669"/>
    <property type="project" value="TreeGrafter"/>
</dbReference>
<sequence length="720" mass="83620">MTNLEQKMIIALLCVNEAVPVQYFERMMTKEEVDTTIHALMEKKIIHRSHHGNGKYQLTANASIEGNVVALDENYVIVAPSGDHNIFVPRSPYEHIRIGDTVLVNAIYHFDGKCLGKIQKRVIHHKKNLVGIPIQIENDYYVNYKGTLYKINMTRKKDDILKKVIRYKLVKKKRYQSTYAELIKVIGSPTDKGIQNSIVLNRLGIHDHFPKAVQLEVKSFPDKVTKRDLFGRVDCRDHLVVTIDDADTKDMDDAIEVTKTEDGYRLIVHIADVAHYVKYGSKLWKEVFYRGTSIYCSDRVEPMLPEELSNHLCSLKEGVDRLAMSCELWFDKKGNVVKRDIYESVIRSEKKMSYQAVNQVFQGNIPDDYLPFVSNLSVMKELSDLIRGKMLREGYLNFNIPETRITAGKEVEPNIRLRTRSIAEDMIENFMIIANEEVAKYFVEKNALAIYRILERPKMQKVLKILRELELSGYRMNLEVPENITPHFIQSLLNDIHTTKDKIVQETLVHVMNRAEYSLEEMMHFGIGSIYTHFTSPIRRINDLCIHMLLKQHIKQWEFSEYDDEELREILLNVATQATKTERIANVVEQTDKKLCEVEYMLHHKEEEFNAQIINMNGHRMIVQLEDSLIEGNVFYKDVNQEWKYFDQKKTLVRKDGTELKVGDYIRVVLSPDCYGLSTVDLAMHPINGNIKLLNFSIIGVGKMEKETKKFLCKKNCQNA</sequence>
<feature type="domain" description="RNB" evidence="8">
    <location>
        <begin position="232"/>
        <end position="556"/>
    </location>
</feature>
<dbReference type="PANTHER" id="PTHR23355:SF9">
    <property type="entry name" value="DIS3-LIKE EXONUCLEASE 2"/>
    <property type="match status" value="1"/>
</dbReference>
<keyword evidence="7" id="KW-0694">RNA-binding</keyword>
<gene>
    <name evidence="9" type="ORF">IAD49_01015</name>
</gene>
<reference evidence="9" key="1">
    <citation type="submission" date="2020-10" db="EMBL/GenBank/DDBJ databases">
        <authorList>
            <person name="Gilroy R."/>
        </authorList>
    </citation>
    <scope>NUCLEOTIDE SEQUENCE</scope>
    <source>
        <strain evidence="9">CHK197-8231</strain>
    </source>
</reference>
<dbReference type="NCBIfam" id="TIGR00358">
    <property type="entry name" value="3_prime_RNase"/>
    <property type="match status" value="1"/>
</dbReference>
<evidence type="ECO:0000259" key="8">
    <source>
        <dbReference type="SMART" id="SM00955"/>
    </source>
</evidence>
<organism evidence="9 10">
    <name type="scientific">Candidatus Fimihabitans intestinipullorum</name>
    <dbReference type="NCBI Taxonomy" id="2840820"/>
    <lineage>
        <taxon>Bacteria</taxon>
        <taxon>Bacillati</taxon>
        <taxon>Mycoplasmatota</taxon>
        <taxon>Mycoplasmatota incertae sedis</taxon>
        <taxon>Candidatus Fimihabitans</taxon>
    </lineage>
</organism>
<proteinExistence type="predicted"/>
<evidence type="ECO:0000313" key="10">
    <source>
        <dbReference type="Proteomes" id="UP000824087"/>
    </source>
</evidence>
<evidence type="ECO:0000256" key="1">
    <source>
        <dbReference type="ARBA" id="ARBA00001849"/>
    </source>
</evidence>
<evidence type="ECO:0000256" key="7">
    <source>
        <dbReference type="ARBA" id="ARBA00022884"/>
    </source>
</evidence>
<comment type="catalytic activity">
    <reaction evidence="1">
        <text>Exonucleolytic cleavage in the 3'- to 5'-direction to yield nucleoside 5'-phosphates.</text>
        <dbReference type="EC" id="3.1.13.1"/>
    </reaction>
</comment>
<keyword evidence="3" id="KW-0963">Cytoplasm</keyword>
<evidence type="ECO:0000256" key="2">
    <source>
        <dbReference type="ARBA" id="ARBA00012163"/>
    </source>
</evidence>
<name>A0A9D1HVT0_9BACT</name>
<keyword evidence="6" id="KW-0269">Exonuclease</keyword>
<dbReference type="InterPro" id="IPR001900">
    <property type="entry name" value="RNase_II/R"/>
</dbReference>
<dbReference type="PANTHER" id="PTHR23355">
    <property type="entry name" value="RIBONUCLEASE"/>
    <property type="match status" value="1"/>
</dbReference>
<dbReference type="SUPFAM" id="SSF50249">
    <property type="entry name" value="Nucleic acid-binding proteins"/>
    <property type="match status" value="2"/>
</dbReference>
<protein>
    <recommendedName>
        <fullName evidence="2">exoribonuclease II</fullName>
        <ecNumber evidence="2">3.1.13.1</ecNumber>
    </recommendedName>
</protein>
<keyword evidence="4" id="KW-0540">Nuclease</keyword>
<evidence type="ECO:0000256" key="3">
    <source>
        <dbReference type="ARBA" id="ARBA00022490"/>
    </source>
</evidence>
<evidence type="ECO:0000313" key="9">
    <source>
        <dbReference type="EMBL" id="HIU22140.1"/>
    </source>
</evidence>
<evidence type="ECO:0000256" key="6">
    <source>
        <dbReference type="ARBA" id="ARBA00022839"/>
    </source>
</evidence>
<dbReference type="Proteomes" id="UP000824087">
    <property type="component" value="Unassembled WGS sequence"/>
</dbReference>
<dbReference type="EMBL" id="DVML01000007">
    <property type="protein sequence ID" value="HIU22140.1"/>
    <property type="molecule type" value="Genomic_DNA"/>
</dbReference>
<dbReference type="GO" id="GO:0008859">
    <property type="term" value="F:exoribonuclease II activity"/>
    <property type="evidence" value="ECO:0007669"/>
    <property type="project" value="UniProtKB-EC"/>
</dbReference>
<dbReference type="AlphaFoldDB" id="A0A9D1HVT0"/>
<evidence type="ECO:0000256" key="4">
    <source>
        <dbReference type="ARBA" id="ARBA00022722"/>
    </source>
</evidence>
<accession>A0A9D1HVT0</accession>
<dbReference type="GO" id="GO:0003723">
    <property type="term" value="F:RNA binding"/>
    <property type="evidence" value="ECO:0007669"/>
    <property type="project" value="UniProtKB-KW"/>
</dbReference>
<dbReference type="InterPro" id="IPR004476">
    <property type="entry name" value="RNase_II/RNase_R"/>
</dbReference>
<dbReference type="InterPro" id="IPR012340">
    <property type="entry name" value="NA-bd_OB-fold"/>
</dbReference>
<keyword evidence="5" id="KW-0378">Hydrolase</keyword>
<dbReference type="Pfam" id="PF00773">
    <property type="entry name" value="RNB"/>
    <property type="match status" value="1"/>
</dbReference>
<reference evidence="9" key="2">
    <citation type="journal article" date="2021" name="PeerJ">
        <title>Extensive microbial diversity within the chicken gut microbiome revealed by metagenomics and culture.</title>
        <authorList>
            <person name="Gilroy R."/>
            <person name="Ravi A."/>
            <person name="Getino M."/>
            <person name="Pursley I."/>
            <person name="Horton D.L."/>
            <person name="Alikhan N.F."/>
            <person name="Baker D."/>
            <person name="Gharbi K."/>
            <person name="Hall N."/>
            <person name="Watson M."/>
            <person name="Adriaenssens E.M."/>
            <person name="Foster-Nyarko E."/>
            <person name="Jarju S."/>
            <person name="Secka A."/>
            <person name="Antonio M."/>
            <person name="Oren A."/>
            <person name="Chaudhuri R.R."/>
            <person name="La Ragione R."/>
            <person name="Hildebrand F."/>
            <person name="Pallen M.J."/>
        </authorList>
    </citation>
    <scope>NUCLEOTIDE SEQUENCE</scope>
    <source>
        <strain evidence="9">CHK197-8231</strain>
    </source>
</reference>